<name>A0A836A261_SHEEP</name>
<comment type="caution">
    <text evidence="15">The sequence shown here is derived from an EMBL/GenBank/DDBJ whole genome shotgun (WGS) entry which is preliminary data.</text>
</comment>
<evidence type="ECO:0000256" key="2">
    <source>
        <dbReference type="ARBA" id="ARBA00006528"/>
    </source>
</evidence>
<dbReference type="FunFam" id="1.20.1530.20:FF:000010">
    <property type="entry name" value="Solute carrier family 10 member 6"/>
    <property type="match status" value="1"/>
</dbReference>
<dbReference type="GO" id="GO:0016020">
    <property type="term" value="C:membrane"/>
    <property type="evidence" value="ECO:0007669"/>
    <property type="project" value="UniProtKB-SubCell"/>
</dbReference>
<evidence type="ECO:0000256" key="4">
    <source>
        <dbReference type="ARBA" id="ARBA00022692"/>
    </source>
</evidence>
<keyword evidence="8" id="KW-0445">Lipid transport</keyword>
<evidence type="ECO:0000256" key="13">
    <source>
        <dbReference type="SAM" id="MobiDB-lite"/>
    </source>
</evidence>
<dbReference type="InterPro" id="IPR038770">
    <property type="entry name" value="Na+/solute_symporter_sf"/>
</dbReference>
<sequence>MHSSECPLVDESAPVGYGQLLADSSQRSVFQLRICTVVSQTTALVSLSLCKTLHLGSWKSPLNLEKLCLVNQPPFLEPNMIADGAPVAPLDRDKEMRANCSSSSACPANSSVEELPEGVKAYGNLELVFTVVSALMIGLLMFSLGCSVEVRKLWGHIRRPWGIAVGLLCQFGLMPLIAYLLIISFSLKPLQAIAVLIMGCCPGGTVSNIFTFWVDGDMDLSISMTTCSTVAALGMMPLCLYLYTLSWNLEQNLTIPYQNIGITLVCLIIPVALGIYVNYRWPKQSKIILKIGAIAGGLLFLVVTVAGVALIKEFWSTDIILLTISFIFPLIGHVTGFLLALLTHQSWQRCRTISLETGTQNVQMCLTMLQLSFTAEQLAQIFNFTLAYGLFQMLDGFLMVAAYKMYKRRLKNKHGNEKPGCQEARRRKKSTSSKETTAFLEMNEEATLSPGPSGPMDLHGAPTPTGDISHAK</sequence>
<feature type="transmembrane region" description="Helical" evidence="14">
    <location>
        <begin position="127"/>
        <end position="148"/>
    </location>
</feature>
<dbReference type="InterPro" id="IPR002657">
    <property type="entry name" value="BilAc:Na_symport/Acr3"/>
</dbReference>
<protein>
    <recommendedName>
        <fullName evidence="17">Solute carrier family 10 member 6</fullName>
    </recommendedName>
</protein>
<feature type="transmembrane region" description="Helical" evidence="14">
    <location>
        <begin position="381"/>
        <end position="403"/>
    </location>
</feature>
<evidence type="ECO:0000256" key="7">
    <source>
        <dbReference type="ARBA" id="ARBA00023053"/>
    </source>
</evidence>
<keyword evidence="12" id="KW-0739">Sodium transport</keyword>
<evidence type="ECO:0000256" key="3">
    <source>
        <dbReference type="ARBA" id="ARBA00022448"/>
    </source>
</evidence>
<evidence type="ECO:0000256" key="8">
    <source>
        <dbReference type="ARBA" id="ARBA00023055"/>
    </source>
</evidence>
<feature type="region of interest" description="Disordered" evidence="13">
    <location>
        <begin position="414"/>
        <end position="472"/>
    </location>
</feature>
<keyword evidence="11" id="KW-0325">Glycoprotein</keyword>
<evidence type="ECO:0008006" key="17">
    <source>
        <dbReference type="Google" id="ProtNLM"/>
    </source>
</evidence>
<proteinExistence type="inferred from homology"/>
<dbReference type="PANTHER" id="PTHR10361:SF55">
    <property type="entry name" value="SODIUM-DEPENDENT ORGANIC ANION TRANSPORTER"/>
    <property type="match status" value="1"/>
</dbReference>
<feature type="transmembrane region" description="Helical" evidence="14">
    <location>
        <begin position="255"/>
        <end position="279"/>
    </location>
</feature>
<dbReference type="AlphaFoldDB" id="A0A836A261"/>
<gene>
    <name evidence="15" type="ORF">JEQ12_017583</name>
</gene>
<keyword evidence="6 14" id="KW-1133">Transmembrane helix</keyword>
<keyword evidence="10 14" id="KW-0472">Membrane</keyword>
<evidence type="ECO:0000256" key="9">
    <source>
        <dbReference type="ARBA" id="ARBA00023065"/>
    </source>
</evidence>
<keyword evidence="9" id="KW-0406">Ion transport</keyword>
<evidence type="ECO:0000256" key="10">
    <source>
        <dbReference type="ARBA" id="ARBA00023136"/>
    </source>
</evidence>
<evidence type="ECO:0000256" key="14">
    <source>
        <dbReference type="SAM" id="Phobius"/>
    </source>
</evidence>
<keyword evidence="4 14" id="KW-0812">Transmembrane</keyword>
<feature type="transmembrane region" description="Helical" evidence="14">
    <location>
        <begin position="220"/>
        <end position="243"/>
    </location>
</feature>
<feature type="transmembrane region" description="Helical" evidence="14">
    <location>
        <begin position="317"/>
        <end position="341"/>
    </location>
</feature>
<evidence type="ECO:0000256" key="11">
    <source>
        <dbReference type="ARBA" id="ARBA00023180"/>
    </source>
</evidence>
<dbReference type="NCBIfam" id="TIGR00841">
    <property type="entry name" value="bass"/>
    <property type="match status" value="1"/>
</dbReference>
<keyword evidence="7" id="KW-0915">Sodium</keyword>
<evidence type="ECO:0000313" key="16">
    <source>
        <dbReference type="Proteomes" id="UP000664991"/>
    </source>
</evidence>
<feature type="transmembrane region" description="Helical" evidence="14">
    <location>
        <begin position="193"/>
        <end position="213"/>
    </location>
</feature>
<comment type="similarity">
    <text evidence="2">Belongs to the bile acid:sodium symporter (BASS) (TC 2.A.28) family.</text>
</comment>
<organism evidence="15 16">
    <name type="scientific">Ovis aries</name>
    <name type="common">Sheep</name>
    <dbReference type="NCBI Taxonomy" id="9940"/>
    <lineage>
        <taxon>Eukaryota</taxon>
        <taxon>Metazoa</taxon>
        <taxon>Chordata</taxon>
        <taxon>Craniata</taxon>
        <taxon>Vertebrata</taxon>
        <taxon>Euteleostomi</taxon>
        <taxon>Mammalia</taxon>
        <taxon>Eutheria</taxon>
        <taxon>Laurasiatheria</taxon>
        <taxon>Artiodactyla</taxon>
        <taxon>Ruminantia</taxon>
        <taxon>Pecora</taxon>
        <taxon>Bovidae</taxon>
        <taxon>Caprinae</taxon>
        <taxon>Ovis</taxon>
    </lineage>
</organism>
<accession>A0A836A261</accession>
<feature type="transmembrane region" description="Helical" evidence="14">
    <location>
        <begin position="160"/>
        <end position="187"/>
    </location>
</feature>
<dbReference type="Pfam" id="PF01758">
    <property type="entry name" value="SBF"/>
    <property type="match status" value="1"/>
</dbReference>
<dbReference type="GO" id="GO:0008508">
    <property type="term" value="F:bile acid:sodium symporter activity"/>
    <property type="evidence" value="ECO:0007669"/>
    <property type="project" value="TreeGrafter"/>
</dbReference>
<reference evidence="15 16" key="1">
    <citation type="submission" date="2020-12" db="EMBL/GenBank/DDBJ databases">
        <title>De novo assembly of Tibetan sheep genome.</title>
        <authorList>
            <person name="Li X."/>
        </authorList>
    </citation>
    <scope>NUCLEOTIDE SEQUENCE [LARGE SCALE GENOMIC DNA]</scope>
    <source>
        <tissue evidence="15">Heart</tissue>
    </source>
</reference>
<dbReference type="Proteomes" id="UP000664991">
    <property type="component" value="Unassembled WGS sequence"/>
</dbReference>
<evidence type="ECO:0000256" key="12">
    <source>
        <dbReference type="ARBA" id="ARBA00023201"/>
    </source>
</evidence>
<keyword evidence="3" id="KW-0813">Transport</keyword>
<evidence type="ECO:0000256" key="6">
    <source>
        <dbReference type="ARBA" id="ARBA00022989"/>
    </source>
</evidence>
<keyword evidence="5" id="KW-0769">Symport</keyword>
<evidence type="ECO:0000313" key="15">
    <source>
        <dbReference type="EMBL" id="KAG5207819.1"/>
    </source>
</evidence>
<dbReference type="InterPro" id="IPR004710">
    <property type="entry name" value="Bilac:Na_transpt"/>
</dbReference>
<dbReference type="Gene3D" id="1.20.1530.20">
    <property type="match status" value="1"/>
</dbReference>
<dbReference type="EMBL" id="JAEMGP010000006">
    <property type="protein sequence ID" value="KAG5207819.1"/>
    <property type="molecule type" value="Genomic_DNA"/>
</dbReference>
<dbReference type="PANTHER" id="PTHR10361">
    <property type="entry name" value="SODIUM-BILE ACID COTRANSPORTER"/>
    <property type="match status" value="1"/>
</dbReference>
<evidence type="ECO:0000256" key="1">
    <source>
        <dbReference type="ARBA" id="ARBA00004141"/>
    </source>
</evidence>
<feature type="transmembrane region" description="Helical" evidence="14">
    <location>
        <begin position="291"/>
        <end position="311"/>
    </location>
</feature>
<comment type="subcellular location">
    <subcellularLocation>
        <location evidence="1">Membrane</location>
        <topology evidence="1">Multi-pass membrane protein</topology>
    </subcellularLocation>
</comment>
<evidence type="ECO:0000256" key="5">
    <source>
        <dbReference type="ARBA" id="ARBA00022847"/>
    </source>
</evidence>